<name>A0A6N7KNN3_9ACTN</name>
<dbReference type="OrthoDB" id="9812611at2"/>
<gene>
    <name evidence="3" type="ORF">F7Q99_12735</name>
</gene>
<keyword evidence="4" id="KW-1185">Reference proteome</keyword>
<feature type="domain" description="Bro-N" evidence="2">
    <location>
        <begin position="13"/>
        <end position="105"/>
    </location>
</feature>
<dbReference type="Proteomes" id="UP000450000">
    <property type="component" value="Unassembled WGS sequence"/>
</dbReference>
<feature type="region of interest" description="Disordered" evidence="1">
    <location>
        <begin position="222"/>
        <end position="248"/>
    </location>
</feature>
<feature type="region of interest" description="Disordered" evidence="1">
    <location>
        <begin position="175"/>
        <end position="195"/>
    </location>
</feature>
<dbReference type="PANTHER" id="PTHR36180:SF2">
    <property type="entry name" value="BRO FAMILY PROTEIN"/>
    <property type="match status" value="1"/>
</dbReference>
<comment type="caution">
    <text evidence="3">The sequence shown here is derived from an EMBL/GenBank/DDBJ whole genome shotgun (WGS) entry which is preliminary data.</text>
</comment>
<dbReference type="EMBL" id="WBOF01000001">
    <property type="protein sequence ID" value="MQS13126.1"/>
    <property type="molecule type" value="Genomic_DNA"/>
</dbReference>
<dbReference type="PROSITE" id="PS51750">
    <property type="entry name" value="BRO_N"/>
    <property type="match status" value="1"/>
</dbReference>
<dbReference type="PANTHER" id="PTHR36180">
    <property type="entry name" value="DNA-BINDING PROTEIN-RELATED-RELATED"/>
    <property type="match status" value="1"/>
</dbReference>
<accession>A0A6N7KNN3</accession>
<dbReference type="SMART" id="SM01040">
    <property type="entry name" value="Bro-N"/>
    <property type="match status" value="1"/>
</dbReference>
<evidence type="ECO:0000256" key="1">
    <source>
        <dbReference type="SAM" id="MobiDB-lite"/>
    </source>
</evidence>
<evidence type="ECO:0000313" key="4">
    <source>
        <dbReference type="Proteomes" id="UP000450000"/>
    </source>
</evidence>
<sequence>MQPPLARKSCEEASSGPPLGAGKPWRVAADVASVLQIARAHDAVRGLDDDEKGTDTIRTPGGDQQVSIISESGLYSLVLRSRKPDTKKFRRWVTHEVLPAIRRTGRYAVEDHTASALPSETAAVFGSVARAGLEALLALARTDPRDAAAVIAEALSQTHPDQVSTITSGLLVNRGPEAPPEVPPISSGTPPEMPAQRAASAPLWHTRIPENAIPFSAWWRSSAASSTGPSSVATSSSRSPVTPDYCDG</sequence>
<organism evidence="3 4">
    <name type="scientific">Streptomyces kaniharaensis</name>
    <dbReference type="NCBI Taxonomy" id="212423"/>
    <lineage>
        <taxon>Bacteria</taxon>
        <taxon>Bacillati</taxon>
        <taxon>Actinomycetota</taxon>
        <taxon>Actinomycetes</taxon>
        <taxon>Kitasatosporales</taxon>
        <taxon>Streptomycetaceae</taxon>
        <taxon>Streptomyces</taxon>
    </lineage>
</organism>
<feature type="region of interest" description="Disordered" evidence="1">
    <location>
        <begin position="1"/>
        <end position="23"/>
    </location>
</feature>
<proteinExistence type="predicted"/>
<evidence type="ECO:0000313" key="3">
    <source>
        <dbReference type="EMBL" id="MQS13126.1"/>
    </source>
</evidence>
<dbReference type="AlphaFoldDB" id="A0A6N7KNN3"/>
<protein>
    <submittedName>
        <fullName evidence="3">Bro-N domain-containing protein</fullName>
    </submittedName>
</protein>
<evidence type="ECO:0000259" key="2">
    <source>
        <dbReference type="PROSITE" id="PS51750"/>
    </source>
</evidence>
<dbReference type="RefSeq" id="WP_153461330.1">
    <property type="nucleotide sequence ID" value="NZ_WBOF01000001.1"/>
</dbReference>
<dbReference type="InterPro" id="IPR003497">
    <property type="entry name" value="BRO_N_domain"/>
</dbReference>
<reference evidence="3 4" key="1">
    <citation type="submission" date="2019-09" db="EMBL/GenBank/DDBJ databases">
        <title>Genome Sequences of Streptomyces kaniharaensis ATCC 21070.</title>
        <authorList>
            <person name="Zhu W."/>
            <person name="De Crecy-Lagard V."/>
            <person name="Richards N.G."/>
        </authorList>
    </citation>
    <scope>NUCLEOTIDE SEQUENCE [LARGE SCALE GENOMIC DNA]</scope>
    <source>
        <strain evidence="3 4">SF-557</strain>
    </source>
</reference>
<dbReference type="Pfam" id="PF02498">
    <property type="entry name" value="Bro-N"/>
    <property type="match status" value="1"/>
</dbReference>